<evidence type="ECO:0000313" key="2">
    <source>
        <dbReference type="JaponicusDB" id="SJAG_02490"/>
    </source>
</evidence>
<evidence type="ECO:0000313" key="3">
    <source>
        <dbReference type="Proteomes" id="UP000001744"/>
    </source>
</evidence>
<dbReference type="OrthoDB" id="10285718at2759"/>
<accession>B6K2M3</accession>
<name>B6K2M3_SCHJY</name>
<protein>
    <submittedName>
        <fullName evidence="1">Meiotic recombination protein Rec24</fullName>
    </submittedName>
</protein>
<keyword evidence="3" id="KW-1185">Reference proteome</keyword>
<evidence type="ECO:0000313" key="1">
    <source>
        <dbReference type="EMBL" id="EEB07404.1"/>
    </source>
</evidence>
<sequence length="313" mass="36179">MLQNEPLFYGGEDSFRLAFAYSIVKCKPRSLTIPEFIEKLQSRWNTKKQVNEPREQEQVHQQRKAMAICNVVDIIDIKDKRQEELAENLDELQLQWIEKYFEKCRRTLQVNHVIRTFCALDRFLSNFGNPKMIELEDEGSDQLVARATQSISDIFLHLRFPKNTLVGDKLAETAMGVIDLLLPMHKHMVQQANFGKSTKPYVNRLNMYKHILQNILIFLNENSPALAKILQYITQCIHNCYEKCTQEADIDTRLYLNEAFLSFSDILFPCMHSNDAQVANVAKQFSDELGNLLTINNPLSGIISFGLKEMLDG</sequence>
<dbReference type="Proteomes" id="UP000001744">
    <property type="component" value="Unassembled WGS sequence"/>
</dbReference>
<dbReference type="GeneID" id="7049241"/>
<dbReference type="RefSeq" id="XP_002173697.1">
    <property type="nucleotide sequence ID" value="XM_002173661.2"/>
</dbReference>
<dbReference type="HOGENOM" id="CLU_826819_0_0_1"/>
<organism evidence="1 3">
    <name type="scientific">Schizosaccharomyces japonicus (strain yFS275 / FY16936)</name>
    <name type="common">Fission yeast</name>
    <dbReference type="NCBI Taxonomy" id="402676"/>
    <lineage>
        <taxon>Eukaryota</taxon>
        <taxon>Fungi</taxon>
        <taxon>Dikarya</taxon>
        <taxon>Ascomycota</taxon>
        <taxon>Taphrinomycotina</taxon>
        <taxon>Schizosaccharomycetes</taxon>
        <taxon>Schizosaccharomycetales</taxon>
        <taxon>Schizosaccharomycetaceae</taxon>
        <taxon>Schizosaccharomyces</taxon>
    </lineage>
</organism>
<dbReference type="STRING" id="402676.B6K2M3"/>
<dbReference type="OMA" id="DTHRIMQ"/>
<dbReference type="JaponicusDB" id="SJAG_02490">
    <property type="gene designation" value="rec24"/>
</dbReference>
<proteinExistence type="predicted"/>
<dbReference type="AlphaFoldDB" id="B6K2M3"/>
<gene>
    <name evidence="2" type="primary">rec24</name>
    <name evidence="1" type="ORF">SJAG_02490</name>
</gene>
<reference evidence="1 3" key="1">
    <citation type="journal article" date="2011" name="Science">
        <title>Comparative functional genomics of the fission yeasts.</title>
        <authorList>
            <person name="Rhind N."/>
            <person name="Chen Z."/>
            <person name="Yassour M."/>
            <person name="Thompson D.A."/>
            <person name="Haas B.J."/>
            <person name="Habib N."/>
            <person name="Wapinski I."/>
            <person name="Roy S."/>
            <person name="Lin M.F."/>
            <person name="Heiman D.I."/>
            <person name="Young S.K."/>
            <person name="Furuya K."/>
            <person name="Guo Y."/>
            <person name="Pidoux A."/>
            <person name="Chen H.M."/>
            <person name="Robbertse B."/>
            <person name="Goldberg J.M."/>
            <person name="Aoki K."/>
            <person name="Bayne E.H."/>
            <person name="Berlin A.M."/>
            <person name="Desjardins C.A."/>
            <person name="Dobbs E."/>
            <person name="Dukaj L."/>
            <person name="Fan L."/>
            <person name="FitzGerald M.G."/>
            <person name="French C."/>
            <person name="Gujja S."/>
            <person name="Hansen K."/>
            <person name="Keifenheim D."/>
            <person name="Levin J.Z."/>
            <person name="Mosher R.A."/>
            <person name="Mueller C.A."/>
            <person name="Pfiffner J."/>
            <person name="Priest M."/>
            <person name="Russ C."/>
            <person name="Smialowska A."/>
            <person name="Swoboda P."/>
            <person name="Sykes S.M."/>
            <person name="Vaughn M."/>
            <person name="Vengrova S."/>
            <person name="Yoder R."/>
            <person name="Zeng Q."/>
            <person name="Allshire R."/>
            <person name="Baulcombe D."/>
            <person name="Birren B.W."/>
            <person name="Brown W."/>
            <person name="Ekwall K."/>
            <person name="Kellis M."/>
            <person name="Leatherwood J."/>
            <person name="Levin H."/>
            <person name="Margalit H."/>
            <person name="Martienssen R."/>
            <person name="Nieduszynski C.A."/>
            <person name="Spatafora J.W."/>
            <person name="Friedman N."/>
            <person name="Dalgaard J.Z."/>
            <person name="Baumann P."/>
            <person name="Niki H."/>
            <person name="Regev A."/>
            <person name="Nusbaum C."/>
        </authorList>
    </citation>
    <scope>NUCLEOTIDE SEQUENCE [LARGE SCALE GENOMIC DNA]</scope>
    <source>
        <strain evidence="3">yFS275 / FY16936</strain>
    </source>
</reference>
<dbReference type="VEuPathDB" id="FungiDB:SJAG_02490"/>
<dbReference type="EMBL" id="KE651166">
    <property type="protein sequence ID" value="EEB07404.1"/>
    <property type="molecule type" value="Genomic_DNA"/>
</dbReference>